<proteinExistence type="inferred from homology"/>
<evidence type="ECO:0000313" key="8">
    <source>
        <dbReference type="EMBL" id="SHL04242.1"/>
    </source>
</evidence>
<dbReference type="EMBL" id="AEMG01000029">
    <property type="protein sequence ID" value="EFW90067.1"/>
    <property type="molecule type" value="Genomic_DNA"/>
</dbReference>
<evidence type="ECO:0000256" key="3">
    <source>
        <dbReference type="ARBA" id="ARBA00022840"/>
    </source>
</evidence>
<dbReference type="SUPFAM" id="SSF54849">
    <property type="entry name" value="GroEL-intermediate domain like"/>
    <property type="match status" value="1"/>
</dbReference>
<reference evidence="10" key="3">
    <citation type="submission" date="2016-11" db="EMBL/GenBank/DDBJ databases">
        <authorList>
            <person name="Varghese N."/>
            <person name="Submissions S."/>
        </authorList>
    </citation>
    <scope>NUCLEOTIDE SEQUENCE [LARGE SCALE GENOMIC DNA]</scope>
    <source>
        <strain evidence="10">DX253</strain>
    </source>
</reference>
<dbReference type="PROSITE" id="PS00750">
    <property type="entry name" value="TCP1_1"/>
    <property type="match status" value="1"/>
</dbReference>
<keyword evidence="4 5" id="KW-0143">Chaperone</keyword>
<dbReference type="Gene3D" id="3.30.260.10">
    <property type="entry name" value="TCP-1-like chaperonin intermediate domain"/>
    <property type="match status" value="1"/>
</dbReference>
<dbReference type="Proteomes" id="UP000184203">
    <property type="component" value="Unassembled WGS sequence"/>
</dbReference>
<dbReference type="InterPro" id="IPR017998">
    <property type="entry name" value="Chaperone_TCP-1"/>
</dbReference>
<dbReference type="InterPro" id="IPR002423">
    <property type="entry name" value="Cpn60/GroEL/TCP-1"/>
</dbReference>
<feature type="region of interest" description="Disordered" evidence="6">
    <location>
        <begin position="1"/>
        <end position="23"/>
    </location>
</feature>
<dbReference type="InterPro" id="IPR027413">
    <property type="entry name" value="GROEL-like_equatorial_sf"/>
</dbReference>
<dbReference type="EMBL" id="FRAN01000004">
    <property type="protein sequence ID" value="SHL04242.1"/>
    <property type="molecule type" value="Genomic_DNA"/>
</dbReference>
<dbReference type="InterPro" id="IPR027410">
    <property type="entry name" value="TCP-1-like_intermed_sf"/>
</dbReference>
<sequence length="548" mass="57148">MEQPPTSPSGQISGYTRFDRSETSEIIETAAEEMGSLVRSTLGPSGLDKLVVRRQQDDEIRGLASNDGISIIEEFEGETNHPVAQHLIETAEAQEDDFGDGTTTTVLLTSELLTAGLDLVAEGVAPTTVIEGFSIAAQRTLEVWDDSSVSLASSNGASLDRDLLRNVALTGMTNGSTKSWSLHGLADPVVEAVLRVSNPQTGSVDLSFVRTEAMPGGSVADSSLVPGAFVPKEPYWGTGELPVEGPALLVGGDVAPRDPAFQGNVTADTDGFDGVRTVDTRRFDDIAAAIRATGAVAVIASGDIHRDIAQELGSRGVLTVQNVKDSRIEFLARATGASVSTPLVSADVVDAEATAPVRIDQRFDQQDESWLAVMATGPDVPEAVSFVVRGGSDSVAREAERRVKDGLNAVRAAVMRPEALPGGGAAEIAAAVALRDFAPGVAGRAQLAVEAFADAIETIPLTLARNAGRDALGTVLDLRSRHAGGNGRAGITANGVVVDDVFDHGAFDPQLVRTSGFVRGVEFTNSYLRIDGILYNATPGSPLDGASP</sequence>
<accession>E7QZE6</accession>
<reference evidence="7 9" key="1">
    <citation type="journal article" date="2014" name="ISME J.">
        <title>Trehalose/2-sulfotrehalose biosynthesis and glycine-betaine uptake are widely spread mechanisms for osmoadaptation in the Halobacteriales.</title>
        <authorList>
            <person name="Youssef N.H."/>
            <person name="Savage-Ashlock K.N."/>
            <person name="McCully A.L."/>
            <person name="Luedtke B."/>
            <person name="Shaw E.I."/>
            <person name="Hoff W.D."/>
            <person name="Elshahed M.S."/>
        </authorList>
    </citation>
    <scope>NUCLEOTIDE SEQUENCE [LARGE SCALE GENOMIC DNA]</scope>
    <source>
        <strain evidence="7 9">DX253</strain>
    </source>
</reference>
<evidence type="ECO:0000256" key="1">
    <source>
        <dbReference type="ARBA" id="ARBA00008020"/>
    </source>
</evidence>
<dbReference type="PRINTS" id="PR00304">
    <property type="entry name" value="TCOMPLEXTCP1"/>
</dbReference>
<evidence type="ECO:0000256" key="6">
    <source>
        <dbReference type="SAM" id="MobiDB-lite"/>
    </source>
</evidence>
<keyword evidence="3 5" id="KW-0067">ATP-binding</keyword>
<evidence type="ECO:0000256" key="2">
    <source>
        <dbReference type="ARBA" id="ARBA00022741"/>
    </source>
</evidence>
<dbReference type="RefSeq" id="WP_007983144.1">
    <property type="nucleotide sequence ID" value="NZ_AEMG01000029.1"/>
</dbReference>
<organism evidence="7 9">
    <name type="scientific">Haladaptatus paucihalophilus DX253</name>
    <dbReference type="NCBI Taxonomy" id="797209"/>
    <lineage>
        <taxon>Archaea</taxon>
        <taxon>Methanobacteriati</taxon>
        <taxon>Methanobacteriota</taxon>
        <taxon>Stenosarchaea group</taxon>
        <taxon>Halobacteria</taxon>
        <taxon>Halobacteriales</taxon>
        <taxon>Haladaptataceae</taxon>
        <taxon>Haladaptatus</taxon>
    </lineage>
</organism>
<dbReference type="InterPro" id="IPR002194">
    <property type="entry name" value="Chaperonin_TCP-1_CS"/>
</dbReference>
<keyword evidence="2 5" id="KW-0547">Nucleotide-binding</keyword>
<dbReference type="Proteomes" id="UP000003751">
    <property type="component" value="Unassembled WGS sequence"/>
</dbReference>
<dbReference type="GO" id="GO:0140662">
    <property type="term" value="F:ATP-dependent protein folding chaperone"/>
    <property type="evidence" value="ECO:0007669"/>
    <property type="project" value="InterPro"/>
</dbReference>
<protein>
    <submittedName>
        <fullName evidence="8">Chaperonin GroEL (HSP60 family)</fullName>
    </submittedName>
    <submittedName>
        <fullName evidence="7">Thermosome</fullName>
    </submittedName>
</protein>
<dbReference type="Pfam" id="PF00118">
    <property type="entry name" value="Cpn60_TCP1"/>
    <property type="match status" value="1"/>
</dbReference>
<dbReference type="InterPro" id="IPR027409">
    <property type="entry name" value="GroEL-like_apical_dom_sf"/>
</dbReference>
<dbReference type="eggNOG" id="arCOG01257">
    <property type="taxonomic scope" value="Archaea"/>
</dbReference>
<name>E7QZE6_HALPU</name>
<evidence type="ECO:0000313" key="9">
    <source>
        <dbReference type="Proteomes" id="UP000003751"/>
    </source>
</evidence>
<dbReference type="OrthoDB" id="199032at2157"/>
<evidence type="ECO:0000256" key="5">
    <source>
        <dbReference type="RuleBase" id="RU004187"/>
    </source>
</evidence>
<gene>
    <name evidence="8" type="ORF">SAMN05444342_2829</name>
    <name evidence="7" type="ORF">ZOD2009_20767</name>
</gene>
<dbReference type="SUPFAM" id="SSF52029">
    <property type="entry name" value="GroEL apical domain-like"/>
    <property type="match status" value="1"/>
</dbReference>
<reference evidence="8" key="2">
    <citation type="submission" date="2016-11" db="EMBL/GenBank/DDBJ databases">
        <authorList>
            <person name="Jaros S."/>
            <person name="Januszkiewicz K."/>
            <person name="Wedrychowicz H."/>
        </authorList>
    </citation>
    <scope>NUCLEOTIDE SEQUENCE [LARGE SCALE GENOMIC DNA]</scope>
    <source>
        <strain evidence="8">DX253</strain>
    </source>
</reference>
<evidence type="ECO:0000313" key="7">
    <source>
        <dbReference type="EMBL" id="EFW90067.1"/>
    </source>
</evidence>
<evidence type="ECO:0000256" key="4">
    <source>
        <dbReference type="ARBA" id="ARBA00023186"/>
    </source>
</evidence>
<dbReference type="STRING" id="797209.GCA_000376445_03194"/>
<dbReference type="PATRIC" id="fig|797209.4.peg.4067"/>
<dbReference type="Gene3D" id="1.10.560.10">
    <property type="entry name" value="GroEL-like equatorial domain"/>
    <property type="match status" value="1"/>
</dbReference>
<dbReference type="GO" id="GO:0051082">
    <property type="term" value="F:unfolded protein binding"/>
    <property type="evidence" value="ECO:0007669"/>
    <property type="project" value="InterPro"/>
</dbReference>
<keyword evidence="10" id="KW-1185">Reference proteome</keyword>
<dbReference type="GO" id="GO:0016887">
    <property type="term" value="F:ATP hydrolysis activity"/>
    <property type="evidence" value="ECO:0007669"/>
    <property type="project" value="InterPro"/>
</dbReference>
<comment type="similarity">
    <text evidence="1 5">Belongs to the TCP-1 chaperonin family.</text>
</comment>
<evidence type="ECO:0000313" key="10">
    <source>
        <dbReference type="Proteomes" id="UP000184203"/>
    </source>
</evidence>
<dbReference type="Gene3D" id="3.50.7.10">
    <property type="entry name" value="GroEL"/>
    <property type="match status" value="1"/>
</dbReference>
<dbReference type="GO" id="GO:0005524">
    <property type="term" value="F:ATP binding"/>
    <property type="evidence" value="ECO:0007669"/>
    <property type="project" value="UniProtKB-KW"/>
</dbReference>
<dbReference type="AlphaFoldDB" id="E7QZE6"/>
<dbReference type="SUPFAM" id="SSF48592">
    <property type="entry name" value="GroEL equatorial domain-like"/>
    <property type="match status" value="1"/>
</dbReference>
<dbReference type="PANTHER" id="PTHR11353">
    <property type="entry name" value="CHAPERONIN"/>
    <property type="match status" value="1"/>
</dbReference>